<dbReference type="EMBL" id="JAPWTJ010000066">
    <property type="protein sequence ID" value="KAJ8983688.1"/>
    <property type="molecule type" value="Genomic_DNA"/>
</dbReference>
<gene>
    <name evidence="1" type="ORF">NQ317_003477</name>
</gene>
<evidence type="ECO:0000313" key="1">
    <source>
        <dbReference type="EMBL" id="KAJ8983688.1"/>
    </source>
</evidence>
<comment type="caution">
    <text evidence="1">The sequence shown here is derived from an EMBL/GenBank/DDBJ whole genome shotgun (WGS) entry which is preliminary data.</text>
</comment>
<proteinExistence type="predicted"/>
<name>A0ABQ9JZC5_9CUCU</name>
<protein>
    <submittedName>
        <fullName evidence="1">Uncharacterized protein</fullName>
    </submittedName>
</protein>
<dbReference type="Proteomes" id="UP001162164">
    <property type="component" value="Unassembled WGS sequence"/>
</dbReference>
<accession>A0ABQ9JZC5</accession>
<keyword evidence="2" id="KW-1185">Reference proteome</keyword>
<reference evidence="1" key="1">
    <citation type="journal article" date="2023" name="Insect Mol. Biol.">
        <title>Genome sequencing provides insights into the evolution of gene families encoding plant cell wall-degrading enzymes in longhorned beetles.</title>
        <authorList>
            <person name="Shin N.R."/>
            <person name="Okamura Y."/>
            <person name="Kirsch R."/>
            <person name="Pauchet Y."/>
        </authorList>
    </citation>
    <scope>NUCLEOTIDE SEQUENCE</scope>
    <source>
        <strain evidence="1">MMC_N1</strain>
    </source>
</reference>
<organism evidence="1 2">
    <name type="scientific">Molorchus minor</name>
    <dbReference type="NCBI Taxonomy" id="1323400"/>
    <lineage>
        <taxon>Eukaryota</taxon>
        <taxon>Metazoa</taxon>
        <taxon>Ecdysozoa</taxon>
        <taxon>Arthropoda</taxon>
        <taxon>Hexapoda</taxon>
        <taxon>Insecta</taxon>
        <taxon>Pterygota</taxon>
        <taxon>Neoptera</taxon>
        <taxon>Endopterygota</taxon>
        <taxon>Coleoptera</taxon>
        <taxon>Polyphaga</taxon>
        <taxon>Cucujiformia</taxon>
        <taxon>Chrysomeloidea</taxon>
        <taxon>Cerambycidae</taxon>
        <taxon>Lamiinae</taxon>
        <taxon>Monochamini</taxon>
        <taxon>Molorchus</taxon>
    </lineage>
</organism>
<sequence>MITSKLLWKCNEEPKSPEEQYVSHGVEDLLILGRNQIRIVTDLLTLILLTGSCVLKGHPTFEMYRELGYTMPECRLCGKGVERKLPHTQYPMLQGSK</sequence>
<evidence type="ECO:0000313" key="2">
    <source>
        <dbReference type="Proteomes" id="UP001162164"/>
    </source>
</evidence>